<dbReference type="SUPFAM" id="SSF48230">
    <property type="entry name" value="Chondroitin AC/alginate lyase"/>
    <property type="match status" value="1"/>
</dbReference>
<dbReference type="CDD" id="cd11304">
    <property type="entry name" value="Cadherin_repeat"/>
    <property type="match status" value="1"/>
</dbReference>
<dbReference type="InterPro" id="IPR008979">
    <property type="entry name" value="Galactose-bd-like_sf"/>
</dbReference>
<name>A0A920CP26_9BACL</name>
<comment type="caution">
    <text evidence="3">The sequence shown here is derived from an EMBL/GenBank/DDBJ whole genome shotgun (WGS) entry which is preliminary data.</text>
</comment>
<dbReference type="EMBL" id="BORS01000012">
    <property type="protein sequence ID" value="GIO43782.1"/>
    <property type="molecule type" value="Genomic_DNA"/>
</dbReference>
<feature type="signal peptide" evidence="1">
    <location>
        <begin position="1"/>
        <end position="26"/>
    </location>
</feature>
<evidence type="ECO:0000313" key="3">
    <source>
        <dbReference type="EMBL" id="GIO43782.1"/>
    </source>
</evidence>
<dbReference type="GO" id="GO:0016020">
    <property type="term" value="C:membrane"/>
    <property type="evidence" value="ECO:0007669"/>
    <property type="project" value="InterPro"/>
</dbReference>
<evidence type="ECO:0000256" key="1">
    <source>
        <dbReference type="SAM" id="SignalP"/>
    </source>
</evidence>
<organism evidence="3 4">
    <name type="scientific">Paenibacillus apis</name>
    <dbReference type="NCBI Taxonomy" id="1792174"/>
    <lineage>
        <taxon>Bacteria</taxon>
        <taxon>Bacillati</taxon>
        <taxon>Bacillota</taxon>
        <taxon>Bacilli</taxon>
        <taxon>Bacillales</taxon>
        <taxon>Paenibacillaceae</taxon>
        <taxon>Paenibacillus</taxon>
    </lineage>
</organism>
<dbReference type="InterPro" id="IPR000421">
    <property type="entry name" value="FA58C"/>
</dbReference>
<keyword evidence="4" id="KW-1185">Reference proteome</keyword>
<dbReference type="RefSeq" id="WP_301629098.1">
    <property type="nucleotide sequence ID" value="NZ_BORS01000012.1"/>
</dbReference>
<keyword evidence="1" id="KW-0732">Signal</keyword>
<dbReference type="SUPFAM" id="SSF49785">
    <property type="entry name" value="Galactose-binding domain-like"/>
    <property type="match status" value="2"/>
</dbReference>
<protein>
    <recommendedName>
        <fullName evidence="2">F5/8 type C domain-containing protein</fullName>
    </recommendedName>
</protein>
<evidence type="ECO:0000313" key="4">
    <source>
        <dbReference type="Proteomes" id="UP000678895"/>
    </source>
</evidence>
<dbReference type="Proteomes" id="UP000678895">
    <property type="component" value="Unassembled WGS sequence"/>
</dbReference>
<dbReference type="Gene3D" id="2.60.120.260">
    <property type="entry name" value="Galactose-binding domain-like"/>
    <property type="match status" value="2"/>
</dbReference>
<dbReference type="InterPro" id="IPR008929">
    <property type="entry name" value="Chondroitin_lyas"/>
</dbReference>
<dbReference type="InterPro" id="IPR015919">
    <property type="entry name" value="Cadherin-like_sf"/>
</dbReference>
<reference evidence="3" key="1">
    <citation type="submission" date="2021-03" db="EMBL/GenBank/DDBJ databases">
        <title>Antimicrobial resistance genes in bacteria isolated from Japanese honey, and their potential for conferring macrolide and lincosamide resistance in the American foulbrood pathogen Paenibacillus larvae.</title>
        <authorList>
            <person name="Okamoto M."/>
            <person name="Kumagai M."/>
            <person name="Kanamori H."/>
            <person name="Takamatsu D."/>
        </authorList>
    </citation>
    <scope>NUCLEOTIDE SEQUENCE</scope>
    <source>
        <strain evidence="3">J41TS4</strain>
    </source>
</reference>
<dbReference type="Pfam" id="PF05345">
    <property type="entry name" value="He_PIG"/>
    <property type="match status" value="1"/>
</dbReference>
<feature type="domain" description="F5/8 type C" evidence="2">
    <location>
        <begin position="1052"/>
        <end position="1168"/>
    </location>
</feature>
<feature type="chain" id="PRO_5036791242" description="F5/8 type C domain-containing protein" evidence="1">
    <location>
        <begin position="27"/>
        <end position="1194"/>
    </location>
</feature>
<dbReference type="InterPro" id="IPR013783">
    <property type="entry name" value="Ig-like_fold"/>
</dbReference>
<dbReference type="GO" id="GO:0005509">
    <property type="term" value="F:calcium ion binding"/>
    <property type="evidence" value="ECO:0007669"/>
    <property type="project" value="InterPro"/>
</dbReference>
<gene>
    <name evidence="3" type="ORF">J41TS4_35400</name>
</gene>
<dbReference type="Pfam" id="PF00754">
    <property type="entry name" value="F5_F8_type_C"/>
    <property type="match status" value="1"/>
</dbReference>
<proteinExistence type="predicted"/>
<dbReference type="Gene3D" id="1.50.10.100">
    <property type="entry name" value="Chondroitin AC/alginate lyase"/>
    <property type="match status" value="1"/>
</dbReference>
<dbReference type="AlphaFoldDB" id="A0A920CP26"/>
<sequence length="1194" mass="132955">MKGKRYLSRAWKLLLTVFIVSNTLTAVSSGEILAKSDLNGIEVTDYQVEILETISDNGFVHPGVGLMKPILENMREQVLAKNEPWYSYFQAMTLSAEASRTVTSSNEDPNQPMKPASDAFNSTGIQAKFISDGLKAHTQSLMYFVTGDEVYRSNAMRIIRIWSQMDPDKYEYYSDAHIHAGIPLNRMVTAAEILRYSSSPSSEWAWNDEDTELFTKNLIEPVMETFQYDNSWFMNQNNYALLGAMAGSIFTNNLEEYTKRVEWFTVNSSAVNQGFNGSIKQMFRLVDTNAATGEVLDTPVVQHVEMGRDQAHGAGDLTNAAIIARMMLAQGTKVDPVEGTVSDREDAVGPYEFLNDRILDAVDYFWQYMLGYDTNWVPTPFSIAPDGTVLGIYHRISDSYKGRMNTAQMWDIYYYYTYERNMDIAERAPYFYEAFMKRLPSNYYYAGSYNQAWNSPDGGGDWWLYVPEAAKDEGARYIPKEQTNGSVVEIEDRYTAFDDRTATRQEGGMSYVEFLANPAGTKAAVLNLSYGTRSGSKLVGIRFRTDQMATLQISRDFSTEPYTTLTLPNTRGEWKYITYDAGIDHVTYAQSDKDYSLVYLNVIGEGAKVDLDYIHLNADTELSPPVFKSGMGAERYAGYIGTPVTIDLSATDSAPDHKIVYELQNGPGGGQLDSDTGLFSWQPTQTGTYNFTVIASDGTSLAAKNIEVKVTNDRNSAVQAVISSYNANTSYVSTTLNRYQSAYQETVDIIADASDEQFMQQLIKLKAAAENLEVLTPRLYDGSMDYSSIVTSSFGTSIPMLLDGNNNTFPVYSLAPDLYHILDFGADFKITANAFSLQSRMNFVDRMAGSTIYASNDQVHWTRITSGITDFTDGMSEIEVDPAYRNAQFRFIKIQMINPQPDVLSGKVQNLMELGEFRIDGERHETNNKMSLVSMTSDQSIAGRISIGDTVKLSIEAKAPLQNVEIQIQGTDAEAATEDNLHFTGTAVMKPGTATGKVAFSIDYQTADGTAGDTVYFTTDGSKLFLGDDSDLIEDLLTTTTLIDSTTSSGRSESETLKQTGYLFDNNPSTNSDYRLNGAGSGGYIAFDFREGNQATITGVEILARQDQYYTRIKGAVVQGSNDKENWKTITNQATATMDWQMLQSNSDQAYRYIRVYNANNWFGNMAEIKLHGSTDTISQMESVSISSDQSIIL</sequence>
<dbReference type="Gene3D" id="2.60.40.10">
    <property type="entry name" value="Immunoglobulins"/>
    <property type="match status" value="1"/>
</dbReference>
<evidence type="ECO:0000259" key="2">
    <source>
        <dbReference type="Pfam" id="PF00754"/>
    </source>
</evidence>
<dbReference type="SUPFAM" id="SSF49313">
    <property type="entry name" value="Cadherin-like"/>
    <property type="match status" value="1"/>
</dbReference>
<accession>A0A920CP26</accession>